<evidence type="ECO:0000313" key="3">
    <source>
        <dbReference type="Proteomes" id="UP000053780"/>
    </source>
</evidence>
<sequence length="113" mass="12679">MSEYENNSDENDCSSSCEESDSGSDIVVRSHRVMQILSDSYDDDDNNYFSDTEDVPDCESIDVNLTQFTCLPPDTQYNKQIPHVFSELSGPKHTSPGDAKPIDFSICFLLILL</sequence>
<evidence type="ECO:0000313" key="2">
    <source>
        <dbReference type="EMBL" id="EQB62375.1"/>
    </source>
</evidence>
<evidence type="ECO:0000256" key="1">
    <source>
        <dbReference type="SAM" id="MobiDB-lite"/>
    </source>
</evidence>
<dbReference type="AlphaFoldDB" id="T0MN12"/>
<organism evidence="2 3">
    <name type="scientific">Vairimorpha apis BRL 01</name>
    <dbReference type="NCBI Taxonomy" id="1037528"/>
    <lineage>
        <taxon>Eukaryota</taxon>
        <taxon>Fungi</taxon>
        <taxon>Fungi incertae sedis</taxon>
        <taxon>Microsporidia</taxon>
        <taxon>Nosematidae</taxon>
        <taxon>Vairimorpha</taxon>
    </lineage>
</organism>
<dbReference type="EMBL" id="KE646855">
    <property type="protein sequence ID" value="EQB62375.1"/>
    <property type="molecule type" value="Genomic_DNA"/>
</dbReference>
<keyword evidence="3" id="KW-1185">Reference proteome</keyword>
<dbReference type="VEuPathDB" id="MicrosporidiaDB:NAPIS_ORF00050"/>
<reference evidence="2 3" key="1">
    <citation type="journal article" date="2013" name="BMC Genomics">
        <title>Genome sequencing and comparative genomics of honey bee microsporidia, Nosema apis reveal novel insights into host-parasite interactions.</title>
        <authorList>
            <person name="Chen Yp."/>
            <person name="Pettis J.S."/>
            <person name="Zhao Y."/>
            <person name="Liu X."/>
            <person name="Tallon L.J."/>
            <person name="Sadzewicz L.D."/>
            <person name="Li R."/>
            <person name="Zheng H."/>
            <person name="Huang S."/>
            <person name="Zhang X."/>
            <person name="Hamilton M.C."/>
            <person name="Pernal S.F."/>
            <person name="Melathopoulos A.P."/>
            <person name="Yan X."/>
            <person name="Evans J.D."/>
        </authorList>
    </citation>
    <scope>NUCLEOTIDE SEQUENCE [LARGE SCALE GENOMIC DNA]</scope>
    <source>
        <strain evidence="2 3">BRL 01</strain>
    </source>
</reference>
<name>T0MN12_9MICR</name>
<accession>T0MN12</accession>
<feature type="compositionally biased region" description="Acidic residues" evidence="1">
    <location>
        <begin position="1"/>
        <end position="22"/>
    </location>
</feature>
<dbReference type="HOGENOM" id="CLU_2134213_0_0_1"/>
<proteinExistence type="predicted"/>
<protein>
    <submittedName>
        <fullName evidence="2">Uncharacterized protein</fullName>
    </submittedName>
</protein>
<feature type="region of interest" description="Disordered" evidence="1">
    <location>
        <begin position="1"/>
        <end position="26"/>
    </location>
</feature>
<gene>
    <name evidence="2" type="ORF">NAPIS_ORF00050</name>
</gene>
<dbReference type="Proteomes" id="UP000053780">
    <property type="component" value="Unassembled WGS sequence"/>
</dbReference>